<keyword evidence="10" id="KW-1185">Reference proteome</keyword>
<feature type="transmembrane region" description="Helical" evidence="7">
    <location>
        <begin position="296"/>
        <end position="322"/>
    </location>
</feature>
<dbReference type="SUPFAM" id="SSF81324">
    <property type="entry name" value="Voltage-gated potassium channels"/>
    <property type="match status" value="1"/>
</dbReference>
<proteinExistence type="predicted"/>
<evidence type="ECO:0000256" key="3">
    <source>
        <dbReference type="ARBA" id="ARBA00022837"/>
    </source>
</evidence>
<keyword evidence="3" id="KW-0106">Calcium</keyword>
<feature type="region of interest" description="Disordered" evidence="6">
    <location>
        <begin position="507"/>
        <end position="610"/>
    </location>
</feature>
<evidence type="ECO:0000256" key="7">
    <source>
        <dbReference type="SAM" id="Phobius"/>
    </source>
</evidence>
<name>A0ABN9XI55_9DINO</name>
<comment type="subcellular location">
    <subcellularLocation>
        <location evidence="1">Membrane</location>
        <topology evidence="1">Multi-pass membrane protein</topology>
    </subcellularLocation>
</comment>
<dbReference type="Gene3D" id="1.10.287.70">
    <property type="match status" value="1"/>
</dbReference>
<comment type="caution">
    <text evidence="9">The sequence shown here is derived from an EMBL/GenBank/DDBJ whole genome shotgun (WGS) entry which is preliminary data.</text>
</comment>
<organism evidence="9 10">
    <name type="scientific">Prorocentrum cordatum</name>
    <dbReference type="NCBI Taxonomy" id="2364126"/>
    <lineage>
        <taxon>Eukaryota</taxon>
        <taxon>Sar</taxon>
        <taxon>Alveolata</taxon>
        <taxon>Dinophyceae</taxon>
        <taxon>Prorocentrales</taxon>
        <taxon>Prorocentraceae</taxon>
        <taxon>Prorocentrum</taxon>
    </lineage>
</organism>
<evidence type="ECO:0000259" key="8">
    <source>
        <dbReference type="PROSITE" id="PS50222"/>
    </source>
</evidence>
<dbReference type="PANTHER" id="PTHR10037:SF62">
    <property type="entry name" value="SODIUM CHANNEL PROTEIN 60E"/>
    <property type="match status" value="1"/>
</dbReference>
<evidence type="ECO:0000256" key="2">
    <source>
        <dbReference type="ARBA" id="ARBA00022692"/>
    </source>
</evidence>
<dbReference type="Gene3D" id="1.20.120.350">
    <property type="entry name" value="Voltage-gated potassium channels. Chain C"/>
    <property type="match status" value="1"/>
</dbReference>
<feature type="transmembrane region" description="Helical" evidence="7">
    <location>
        <begin position="105"/>
        <end position="129"/>
    </location>
</feature>
<dbReference type="SMART" id="SM00054">
    <property type="entry name" value="EFh"/>
    <property type="match status" value="2"/>
</dbReference>
<evidence type="ECO:0000313" key="9">
    <source>
        <dbReference type="EMBL" id="CAK0899417.1"/>
    </source>
</evidence>
<dbReference type="Proteomes" id="UP001189429">
    <property type="component" value="Unassembled WGS sequence"/>
</dbReference>
<dbReference type="InterPro" id="IPR027359">
    <property type="entry name" value="Volt_channel_dom_sf"/>
</dbReference>
<evidence type="ECO:0000256" key="6">
    <source>
        <dbReference type="SAM" id="MobiDB-lite"/>
    </source>
</evidence>
<gene>
    <name evidence="9" type="ORF">PCOR1329_LOCUS76925</name>
</gene>
<dbReference type="EMBL" id="CAUYUJ010020604">
    <property type="protein sequence ID" value="CAK0899417.1"/>
    <property type="molecule type" value="Genomic_DNA"/>
</dbReference>
<dbReference type="PANTHER" id="PTHR10037">
    <property type="entry name" value="VOLTAGE-GATED CATION CHANNEL CALCIUM AND SODIUM"/>
    <property type="match status" value="1"/>
</dbReference>
<dbReference type="Gene3D" id="1.10.238.10">
    <property type="entry name" value="EF-hand"/>
    <property type="match status" value="1"/>
</dbReference>
<evidence type="ECO:0000256" key="5">
    <source>
        <dbReference type="ARBA" id="ARBA00023136"/>
    </source>
</evidence>
<feature type="transmembrane region" description="Helical" evidence="7">
    <location>
        <begin position="66"/>
        <end position="85"/>
    </location>
</feature>
<dbReference type="InterPro" id="IPR005821">
    <property type="entry name" value="Ion_trans_dom"/>
</dbReference>
<dbReference type="InterPro" id="IPR002048">
    <property type="entry name" value="EF_hand_dom"/>
</dbReference>
<dbReference type="PROSITE" id="PS50222">
    <property type="entry name" value="EF_HAND_2"/>
    <property type="match status" value="1"/>
</dbReference>
<sequence>MKVARSPTEALFQGMVRQSMRMVKADSAVNVEVKQSGAPQLIDQYLMYEHILEEKNATKVKIVDQMWFRTAVFVATLANVVVLALEADFDCWVGWWDLKCSSRGQVWQLLDLIITVAFLVEICLRLYCFDWAVLSSMEGEGGTCNRYAKHLLLPIADLIIVLLRVSDVFILSSMRVASGLKLVSAVRVVHAASVIKSLRLVKFFRELWLIVSGVGETLSSLIYIIMILMTVLWCFAILFTLAVEGDGPDGFDYSNAAWGTNDYWGHVSSSCFTLFQVTTGDKWASSIVRPLIQQRPLLIVLVVPFLCLTVLGLLNGIIGIVVENVLNSARANDESEGNEKRTIDAKIMESLRTIFVEADTDGSNSLEYEELVEAVRNPKVRRRMQVLELPIKDLDLLFAMLDEERTGSINIDVFFRGCARMRGPAMAADLHQMSIDLDRNISTAENNIQATESVNDVLELLINQLDVVEVDVVRADSDDKDPVLMARPRRWMPRRKDKEREREMARMMHGNFAANPSRSPRPERRSTRRAGSPGSRRRTTRRAAGGARSARWCMPTSRPRPRTTKPMPTGRSDRPPGHSTPKVAPAGSESGARRDPPARCRPGGGRGGALPSSCALPEAGSTGIRHVCGGLLAETLAY</sequence>
<dbReference type="InterPro" id="IPR018247">
    <property type="entry name" value="EF_Hand_1_Ca_BS"/>
</dbReference>
<dbReference type="PROSITE" id="PS00018">
    <property type="entry name" value="EF_HAND_1"/>
    <property type="match status" value="1"/>
</dbReference>
<keyword evidence="5 7" id="KW-0472">Membrane</keyword>
<evidence type="ECO:0000256" key="4">
    <source>
        <dbReference type="ARBA" id="ARBA00022989"/>
    </source>
</evidence>
<feature type="domain" description="EF-hand" evidence="8">
    <location>
        <begin position="346"/>
        <end position="381"/>
    </location>
</feature>
<feature type="transmembrane region" description="Helical" evidence="7">
    <location>
        <begin position="150"/>
        <end position="170"/>
    </location>
</feature>
<dbReference type="SUPFAM" id="SSF47473">
    <property type="entry name" value="EF-hand"/>
    <property type="match status" value="1"/>
</dbReference>
<dbReference type="InterPro" id="IPR043203">
    <property type="entry name" value="VGCC_Ca_Na"/>
</dbReference>
<evidence type="ECO:0000256" key="1">
    <source>
        <dbReference type="ARBA" id="ARBA00004141"/>
    </source>
</evidence>
<reference evidence="9" key="1">
    <citation type="submission" date="2023-10" db="EMBL/GenBank/DDBJ databases">
        <authorList>
            <person name="Chen Y."/>
            <person name="Shah S."/>
            <person name="Dougan E. K."/>
            <person name="Thang M."/>
            <person name="Chan C."/>
        </authorList>
    </citation>
    <scope>NUCLEOTIDE SEQUENCE [LARGE SCALE GENOMIC DNA]</scope>
</reference>
<protein>
    <recommendedName>
        <fullName evidence="8">EF-hand domain-containing protein</fullName>
    </recommendedName>
</protein>
<feature type="transmembrane region" description="Helical" evidence="7">
    <location>
        <begin position="221"/>
        <end position="243"/>
    </location>
</feature>
<dbReference type="Pfam" id="PF00520">
    <property type="entry name" value="Ion_trans"/>
    <property type="match status" value="1"/>
</dbReference>
<feature type="compositionally biased region" description="Low complexity" evidence="6">
    <location>
        <begin position="542"/>
        <end position="557"/>
    </location>
</feature>
<dbReference type="InterPro" id="IPR011992">
    <property type="entry name" value="EF-hand-dom_pair"/>
</dbReference>
<evidence type="ECO:0000313" key="10">
    <source>
        <dbReference type="Proteomes" id="UP001189429"/>
    </source>
</evidence>
<accession>A0ABN9XI55</accession>
<keyword evidence="4 7" id="KW-1133">Transmembrane helix</keyword>
<keyword evidence="2 7" id="KW-0812">Transmembrane</keyword>